<dbReference type="KEGG" id="amic:Ami3637_01230"/>
<dbReference type="InterPro" id="IPR041685">
    <property type="entry name" value="AAA_GajA/Old/RecF-like"/>
</dbReference>
<reference evidence="2 3" key="1">
    <citation type="submission" date="2020-01" db="EMBL/GenBank/DDBJ databases">
        <title>Genomic analysis of Aminipila sp. CBA3637.</title>
        <authorList>
            <person name="Kim Y.B."/>
            <person name="Roh S.W."/>
        </authorList>
    </citation>
    <scope>NUCLEOTIDE SEQUENCE [LARGE SCALE GENOMIC DNA]</scope>
    <source>
        <strain evidence="2 3">CBA3637</strain>
    </source>
</reference>
<proteinExistence type="predicted"/>
<dbReference type="Pfam" id="PF13175">
    <property type="entry name" value="AAA_15"/>
    <property type="match status" value="1"/>
</dbReference>
<dbReference type="InterPro" id="IPR051396">
    <property type="entry name" value="Bact_Antivir_Def_Nuclease"/>
</dbReference>
<accession>A0A6P1MHX1</accession>
<dbReference type="InterPro" id="IPR003593">
    <property type="entry name" value="AAA+_ATPase"/>
</dbReference>
<dbReference type="PANTHER" id="PTHR43581:SF4">
    <property type="entry name" value="ATP_GTP PHOSPHATASE"/>
    <property type="match status" value="1"/>
</dbReference>
<evidence type="ECO:0000313" key="3">
    <source>
        <dbReference type="Proteomes" id="UP000463883"/>
    </source>
</evidence>
<dbReference type="AlphaFoldDB" id="A0A6P1MHX1"/>
<keyword evidence="3" id="KW-1185">Reference proteome</keyword>
<dbReference type="EMBL" id="CP047591">
    <property type="protein sequence ID" value="QHI71196.1"/>
    <property type="molecule type" value="Genomic_DNA"/>
</dbReference>
<evidence type="ECO:0000313" key="2">
    <source>
        <dbReference type="EMBL" id="QHI71196.1"/>
    </source>
</evidence>
<dbReference type="Gene3D" id="3.40.50.300">
    <property type="entry name" value="P-loop containing nucleotide triphosphate hydrolases"/>
    <property type="match status" value="1"/>
</dbReference>
<dbReference type="Proteomes" id="UP000463883">
    <property type="component" value="Chromosome"/>
</dbReference>
<dbReference type="InterPro" id="IPR027417">
    <property type="entry name" value="P-loop_NTPase"/>
</dbReference>
<dbReference type="RefSeq" id="WP_162360972.1">
    <property type="nucleotide sequence ID" value="NZ_CP047591.1"/>
</dbReference>
<name>A0A6P1MHX1_9FIRM</name>
<protein>
    <submittedName>
        <fullName evidence="2">AAA family ATPase</fullName>
    </submittedName>
</protein>
<dbReference type="SMART" id="SM00382">
    <property type="entry name" value="AAA"/>
    <property type="match status" value="1"/>
</dbReference>
<dbReference type="SUPFAM" id="SSF52540">
    <property type="entry name" value="P-loop containing nucleoside triphosphate hydrolases"/>
    <property type="match status" value="1"/>
</dbReference>
<evidence type="ECO:0000259" key="1">
    <source>
        <dbReference type="SMART" id="SM00382"/>
    </source>
</evidence>
<dbReference type="PANTHER" id="PTHR43581">
    <property type="entry name" value="ATP/GTP PHOSPHATASE"/>
    <property type="match status" value="1"/>
</dbReference>
<organism evidence="2 3">
    <name type="scientific">Aminipila terrae</name>
    <dbReference type="NCBI Taxonomy" id="2697030"/>
    <lineage>
        <taxon>Bacteria</taxon>
        <taxon>Bacillati</taxon>
        <taxon>Bacillota</taxon>
        <taxon>Clostridia</taxon>
        <taxon>Peptostreptococcales</taxon>
        <taxon>Anaerovoracaceae</taxon>
        <taxon>Aminipila</taxon>
    </lineage>
</organism>
<sequence length="267" mass="30960">MIFINGFDISNNKIPNTNAYPYNVFEHKDCGHLNFDSITILYGNNASGKSTLLNTIANKLKLPGAESIRGDLLYFNQFIDECDFTFGDNELGQSFQVLPSHSRYIKSEDIMYEVKKIQQDAILKQGHLYQKALDGMTLNEREQYGNSWDCEKRLDEIRFALEKYSNGEATLQVLEDSIYSDSLYLLDEPEMSLSPQNQVLLAEKINEWARYLSCQFIIATHSPFLLCTLDAKIYNLDTKDFQVCHWSSLENVKFFYNFFKQNESEFI</sequence>
<gene>
    <name evidence="2" type="ORF">Ami3637_01230</name>
</gene>
<feature type="domain" description="AAA+ ATPase" evidence="1">
    <location>
        <begin position="35"/>
        <end position="239"/>
    </location>
</feature>